<dbReference type="Proteomes" id="UP000593568">
    <property type="component" value="Unassembled WGS sequence"/>
</dbReference>
<keyword evidence="3" id="KW-1185">Reference proteome</keyword>
<name>A0A7J9DUA7_9ROSI</name>
<sequence length="21" mass="2166">MAFKLSSELVDAAKGSGDAIR</sequence>
<evidence type="ECO:0000313" key="3">
    <source>
        <dbReference type="Proteomes" id="UP000593568"/>
    </source>
</evidence>
<reference evidence="2 3" key="1">
    <citation type="journal article" date="2019" name="Genome Biol. Evol.">
        <title>Insights into the evolution of the New World diploid cottons (Gossypium, subgenus Houzingenia) based on genome sequencing.</title>
        <authorList>
            <person name="Grover C.E."/>
            <person name="Arick M.A. 2nd"/>
            <person name="Thrash A."/>
            <person name="Conover J.L."/>
            <person name="Sanders W.S."/>
            <person name="Peterson D.G."/>
            <person name="Frelichowski J.E."/>
            <person name="Scheffler J.A."/>
            <person name="Scheffler B.E."/>
            <person name="Wendel J.F."/>
        </authorList>
    </citation>
    <scope>NUCLEOTIDE SEQUENCE [LARGE SCALE GENOMIC DNA]</scope>
    <source>
        <strain evidence="2">8</strain>
        <tissue evidence="2">Leaf</tissue>
    </source>
</reference>
<comment type="caution">
    <text evidence="2">The sequence shown here is derived from an EMBL/GenBank/DDBJ whole genome shotgun (WGS) entry which is preliminary data.</text>
</comment>
<proteinExistence type="predicted"/>
<organism evidence="2 3">
    <name type="scientific">Gossypium trilobum</name>
    <dbReference type="NCBI Taxonomy" id="34281"/>
    <lineage>
        <taxon>Eukaryota</taxon>
        <taxon>Viridiplantae</taxon>
        <taxon>Streptophyta</taxon>
        <taxon>Embryophyta</taxon>
        <taxon>Tracheophyta</taxon>
        <taxon>Spermatophyta</taxon>
        <taxon>Magnoliopsida</taxon>
        <taxon>eudicotyledons</taxon>
        <taxon>Gunneridae</taxon>
        <taxon>Pentapetalae</taxon>
        <taxon>rosids</taxon>
        <taxon>malvids</taxon>
        <taxon>Malvales</taxon>
        <taxon>Malvaceae</taxon>
        <taxon>Malvoideae</taxon>
        <taxon>Gossypium</taxon>
    </lineage>
</organism>
<protein>
    <submittedName>
        <fullName evidence="2">Uncharacterized protein</fullName>
    </submittedName>
</protein>
<accession>A0A7J9DUA7</accession>
<dbReference type="AlphaFoldDB" id="A0A7J9DUA7"/>
<evidence type="ECO:0000256" key="1">
    <source>
        <dbReference type="SAM" id="MobiDB-lite"/>
    </source>
</evidence>
<dbReference type="EMBL" id="JABEZW010000004">
    <property type="protein sequence ID" value="MBA0764330.1"/>
    <property type="molecule type" value="Genomic_DNA"/>
</dbReference>
<feature type="region of interest" description="Disordered" evidence="1">
    <location>
        <begin position="1"/>
        <end position="21"/>
    </location>
</feature>
<evidence type="ECO:0000313" key="2">
    <source>
        <dbReference type="EMBL" id="MBA0764330.1"/>
    </source>
</evidence>
<gene>
    <name evidence="2" type="ORF">Gotri_013686</name>
</gene>